<dbReference type="AlphaFoldDB" id="A0A3D9KGJ3"/>
<name>A0A3D9KGJ3_9BACL</name>
<feature type="transmembrane region" description="Helical" evidence="7">
    <location>
        <begin position="92"/>
        <end position="113"/>
    </location>
</feature>
<evidence type="ECO:0000256" key="3">
    <source>
        <dbReference type="ARBA" id="ARBA00022475"/>
    </source>
</evidence>
<feature type="transmembrane region" description="Helical" evidence="7">
    <location>
        <begin position="133"/>
        <end position="149"/>
    </location>
</feature>
<dbReference type="SUPFAM" id="SSF161098">
    <property type="entry name" value="MetI-like"/>
    <property type="match status" value="1"/>
</dbReference>
<evidence type="ECO:0000313" key="10">
    <source>
        <dbReference type="Proteomes" id="UP000256977"/>
    </source>
</evidence>
<dbReference type="RefSeq" id="WP_116059834.1">
    <property type="nucleotide sequence ID" value="NZ_QRDZ01000004.1"/>
</dbReference>
<protein>
    <submittedName>
        <fullName evidence="9">Putative aldouronate transport system permease protein</fullName>
    </submittedName>
</protein>
<comment type="subcellular location">
    <subcellularLocation>
        <location evidence="1 7">Cell membrane</location>
        <topology evidence="1 7">Multi-pass membrane protein</topology>
    </subcellularLocation>
</comment>
<feature type="transmembrane region" description="Helical" evidence="7">
    <location>
        <begin position="285"/>
        <end position="307"/>
    </location>
</feature>
<keyword evidence="4 7" id="KW-0812">Transmembrane</keyword>
<dbReference type="CDD" id="cd06261">
    <property type="entry name" value="TM_PBP2"/>
    <property type="match status" value="1"/>
</dbReference>
<dbReference type="PANTHER" id="PTHR43227:SF11">
    <property type="entry name" value="BLL4140 PROTEIN"/>
    <property type="match status" value="1"/>
</dbReference>
<feature type="transmembrane region" description="Helical" evidence="7">
    <location>
        <begin position="27"/>
        <end position="56"/>
    </location>
</feature>
<evidence type="ECO:0000259" key="8">
    <source>
        <dbReference type="PROSITE" id="PS50928"/>
    </source>
</evidence>
<keyword evidence="10" id="KW-1185">Reference proteome</keyword>
<keyword evidence="5 7" id="KW-1133">Transmembrane helix</keyword>
<dbReference type="OrthoDB" id="2637002at2"/>
<dbReference type="InterPro" id="IPR050809">
    <property type="entry name" value="UgpAE/MalFG_permease"/>
</dbReference>
<evidence type="ECO:0000313" key="9">
    <source>
        <dbReference type="EMBL" id="RED85410.1"/>
    </source>
</evidence>
<sequence length="317" mass="35366">MSNILMNAAEPAVVRERRTRRSLSGRGTLLLMAVPCIAALALFSYLPLVGWAIAFFDYKPGLRLLDTEFVGFKYFKMALDNPEMLAVLRNTLAMSFLGLLASPLGVLFAIFLAEMRSRKLQRFIQTTTTLPNFVSWVLVYAVCYVMLSANDGIVNKVLLQLHLIDQPLNPLANPDIVWLFQTAIGIWKGLGFGAIVYIAAIVGIDQEQYDAAAVDGAGRFRKIWHVTIPGLMPTFITLLLLSIGGVLNNGFEQYYLFQNGLVQEKIQVLDLYVYRVGIYMNNYPLSTAIGMTKTIVSVALLMSVNVLSRKLRDHSIF</sequence>
<dbReference type="InterPro" id="IPR000515">
    <property type="entry name" value="MetI-like"/>
</dbReference>
<dbReference type="EMBL" id="QRDZ01000004">
    <property type="protein sequence ID" value="RED85410.1"/>
    <property type="molecule type" value="Genomic_DNA"/>
</dbReference>
<proteinExistence type="inferred from homology"/>
<dbReference type="Gene3D" id="1.10.3720.10">
    <property type="entry name" value="MetI-like"/>
    <property type="match status" value="1"/>
</dbReference>
<reference evidence="9 10" key="1">
    <citation type="submission" date="2018-07" db="EMBL/GenBank/DDBJ databases">
        <title>Genomic Encyclopedia of Type Strains, Phase III (KMG-III): the genomes of soil and plant-associated and newly described type strains.</title>
        <authorList>
            <person name="Whitman W."/>
        </authorList>
    </citation>
    <scope>NUCLEOTIDE SEQUENCE [LARGE SCALE GENOMIC DNA]</scope>
    <source>
        <strain evidence="9 10">CECT 7287</strain>
    </source>
</reference>
<keyword evidence="6 7" id="KW-0472">Membrane</keyword>
<feature type="domain" description="ABC transmembrane type-1" evidence="8">
    <location>
        <begin position="87"/>
        <end position="304"/>
    </location>
</feature>
<dbReference type="PANTHER" id="PTHR43227">
    <property type="entry name" value="BLL4140 PROTEIN"/>
    <property type="match status" value="1"/>
</dbReference>
<organism evidence="9 10">
    <name type="scientific">Cohnella phaseoli</name>
    <dbReference type="NCBI Taxonomy" id="456490"/>
    <lineage>
        <taxon>Bacteria</taxon>
        <taxon>Bacillati</taxon>
        <taxon>Bacillota</taxon>
        <taxon>Bacilli</taxon>
        <taxon>Bacillales</taxon>
        <taxon>Paenibacillaceae</taxon>
        <taxon>Cohnella</taxon>
    </lineage>
</organism>
<dbReference type="GO" id="GO:0005886">
    <property type="term" value="C:plasma membrane"/>
    <property type="evidence" value="ECO:0007669"/>
    <property type="project" value="UniProtKB-SubCell"/>
</dbReference>
<keyword evidence="2 7" id="KW-0813">Transport</keyword>
<evidence type="ECO:0000256" key="6">
    <source>
        <dbReference type="ARBA" id="ARBA00023136"/>
    </source>
</evidence>
<gene>
    <name evidence="9" type="ORF">DFP98_104115</name>
</gene>
<feature type="transmembrane region" description="Helical" evidence="7">
    <location>
        <begin position="223"/>
        <end position="247"/>
    </location>
</feature>
<dbReference type="Proteomes" id="UP000256977">
    <property type="component" value="Unassembled WGS sequence"/>
</dbReference>
<evidence type="ECO:0000256" key="4">
    <source>
        <dbReference type="ARBA" id="ARBA00022692"/>
    </source>
</evidence>
<dbReference type="PROSITE" id="PS50928">
    <property type="entry name" value="ABC_TM1"/>
    <property type="match status" value="1"/>
</dbReference>
<comment type="caution">
    <text evidence="9">The sequence shown here is derived from an EMBL/GenBank/DDBJ whole genome shotgun (WGS) entry which is preliminary data.</text>
</comment>
<evidence type="ECO:0000256" key="7">
    <source>
        <dbReference type="RuleBase" id="RU363032"/>
    </source>
</evidence>
<evidence type="ECO:0000256" key="5">
    <source>
        <dbReference type="ARBA" id="ARBA00022989"/>
    </source>
</evidence>
<keyword evidence="3" id="KW-1003">Cell membrane</keyword>
<dbReference type="InterPro" id="IPR035906">
    <property type="entry name" value="MetI-like_sf"/>
</dbReference>
<accession>A0A3D9KGJ3</accession>
<evidence type="ECO:0000256" key="1">
    <source>
        <dbReference type="ARBA" id="ARBA00004651"/>
    </source>
</evidence>
<comment type="similarity">
    <text evidence="7">Belongs to the binding-protein-dependent transport system permease family.</text>
</comment>
<evidence type="ECO:0000256" key="2">
    <source>
        <dbReference type="ARBA" id="ARBA00022448"/>
    </source>
</evidence>
<feature type="transmembrane region" description="Helical" evidence="7">
    <location>
        <begin position="176"/>
        <end position="202"/>
    </location>
</feature>
<dbReference type="Pfam" id="PF00528">
    <property type="entry name" value="BPD_transp_1"/>
    <property type="match status" value="1"/>
</dbReference>
<dbReference type="GO" id="GO:0055085">
    <property type="term" value="P:transmembrane transport"/>
    <property type="evidence" value="ECO:0007669"/>
    <property type="project" value="InterPro"/>
</dbReference>